<evidence type="ECO:0000256" key="6">
    <source>
        <dbReference type="ARBA" id="ARBA00012487"/>
    </source>
</evidence>
<dbReference type="Proteomes" id="UP000000483">
    <property type="component" value="Chromosome"/>
</dbReference>
<feature type="transmembrane region" description="Helical" evidence="19">
    <location>
        <begin position="77"/>
        <end position="95"/>
    </location>
</feature>
<dbReference type="GO" id="GO:0004605">
    <property type="term" value="F:phosphatidate cytidylyltransferase activity"/>
    <property type="evidence" value="ECO:0007669"/>
    <property type="project" value="UniProtKB-EC"/>
</dbReference>
<dbReference type="GO" id="GO:0005886">
    <property type="term" value="C:plasma membrane"/>
    <property type="evidence" value="ECO:0007669"/>
    <property type="project" value="UniProtKB-SubCell"/>
</dbReference>
<dbReference type="HOGENOM" id="CLU_037294_3_1_7"/>
<dbReference type="KEGG" id="dao:Desac_2912"/>
<dbReference type="PANTHER" id="PTHR46382">
    <property type="entry name" value="PHOSPHATIDATE CYTIDYLYLTRANSFERASE"/>
    <property type="match status" value="1"/>
</dbReference>
<dbReference type="STRING" id="880072.Desac_2912"/>
<keyword evidence="10 18" id="KW-0808">Transferase</keyword>
<keyword evidence="21" id="KW-1185">Reference proteome</keyword>
<evidence type="ECO:0000256" key="1">
    <source>
        <dbReference type="ARBA" id="ARBA00001698"/>
    </source>
</evidence>
<protein>
    <recommendedName>
        <fullName evidence="7 18">Phosphatidate cytidylyltransferase</fullName>
        <ecNumber evidence="6 18">2.7.7.41</ecNumber>
    </recommendedName>
</protein>
<evidence type="ECO:0000256" key="9">
    <source>
        <dbReference type="ARBA" id="ARBA00022516"/>
    </source>
</evidence>
<comment type="similarity">
    <text evidence="5 18">Belongs to the CDS family.</text>
</comment>
<dbReference type="RefSeq" id="WP_013707821.1">
    <property type="nucleotide sequence ID" value="NC_015388.1"/>
</dbReference>
<comment type="pathway">
    <text evidence="4">Lipid metabolism.</text>
</comment>
<feature type="transmembrane region" description="Helical" evidence="19">
    <location>
        <begin position="55"/>
        <end position="71"/>
    </location>
</feature>
<name>F2NE82_DESAR</name>
<dbReference type="Pfam" id="PF01148">
    <property type="entry name" value="CTP_transf_1"/>
    <property type="match status" value="1"/>
</dbReference>
<evidence type="ECO:0000256" key="10">
    <source>
        <dbReference type="ARBA" id="ARBA00022679"/>
    </source>
</evidence>
<keyword evidence="13 19" id="KW-1133">Transmembrane helix</keyword>
<dbReference type="PROSITE" id="PS01315">
    <property type="entry name" value="CDS"/>
    <property type="match status" value="1"/>
</dbReference>
<evidence type="ECO:0000256" key="14">
    <source>
        <dbReference type="ARBA" id="ARBA00023098"/>
    </source>
</evidence>
<comment type="pathway">
    <text evidence="3 18">Phospholipid metabolism; CDP-diacylglycerol biosynthesis; CDP-diacylglycerol from sn-glycerol 3-phosphate: step 3/3.</text>
</comment>
<dbReference type="EMBL" id="CP002629">
    <property type="protein sequence ID" value="AEB10712.1"/>
    <property type="molecule type" value="Genomic_DNA"/>
</dbReference>
<dbReference type="PANTHER" id="PTHR46382:SF1">
    <property type="entry name" value="PHOSPHATIDATE CYTIDYLYLTRANSFERASE"/>
    <property type="match status" value="1"/>
</dbReference>
<evidence type="ECO:0000313" key="20">
    <source>
        <dbReference type="EMBL" id="AEB10712.1"/>
    </source>
</evidence>
<evidence type="ECO:0000256" key="3">
    <source>
        <dbReference type="ARBA" id="ARBA00005119"/>
    </source>
</evidence>
<keyword evidence="8" id="KW-1003">Cell membrane</keyword>
<dbReference type="UniPathway" id="UPA00557">
    <property type="reaction ID" value="UER00614"/>
</dbReference>
<keyword evidence="15 19" id="KW-0472">Membrane</keyword>
<keyword evidence="12 18" id="KW-0548">Nucleotidyltransferase</keyword>
<feature type="transmembrane region" description="Helical" evidence="19">
    <location>
        <begin position="107"/>
        <end position="128"/>
    </location>
</feature>
<feature type="transmembrane region" description="Helical" evidence="19">
    <location>
        <begin position="174"/>
        <end position="194"/>
    </location>
</feature>
<evidence type="ECO:0000313" key="21">
    <source>
        <dbReference type="Proteomes" id="UP000000483"/>
    </source>
</evidence>
<keyword evidence="14" id="KW-0443">Lipid metabolism</keyword>
<reference evidence="20 21" key="1">
    <citation type="journal article" date="2011" name="Stand. Genomic Sci.">
        <title>Complete genome sequence of the acetate-degrading sulfate reducer Desulfobacca acetoxidans type strain (ASRB2).</title>
        <authorList>
            <person name="Goker M."/>
            <person name="Teshima H."/>
            <person name="Lapidus A."/>
            <person name="Nolan M."/>
            <person name="Lucas S."/>
            <person name="Hammon N."/>
            <person name="Deshpande S."/>
            <person name="Cheng J.F."/>
            <person name="Tapia R."/>
            <person name="Han C."/>
            <person name="Goodwin L."/>
            <person name="Pitluck S."/>
            <person name="Huntemann M."/>
            <person name="Liolios K."/>
            <person name="Ivanova N."/>
            <person name="Pagani I."/>
            <person name="Mavromatis K."/>
            <person name="Ovchinikova G."/>
            <person name="Pati A."/>
            <person name="Chen A."/>
            <person name="Palaniappan K."/>
            <person name="Land M."/>
            <person name="Hauser L."/>
            <person name="Brambilla E.M."/>
            <person name="Rohde M."/>
            <person name="Spring S."/>
            <person name="Detter J.C."/>
            <person name="Woyke T."/>
            <person name="Bristow J."/>
            <person name="Eisen J.A."/>
            <person name="Markowitz V."/>
            <person name="Hugenholtz P."/>
            <person name="Kyrpides N.C."/>
            <person name="Klenk H.P."/>
        </authorList>
    </citation>
    <scope>NUCLEOTIDE SEQUENCE [LARGE SCALE GENOMIC DNA]</scope>
    <source>
        <strain evidence="21">ATCC 700848 / DSM 11109 / ASRB2</strain>
    </source>
</reference>
<evidence type="ECO:0000256" key="15">
    <source>
        <dbReference type="ARBA" id="ARBA00023136"/>
    </source>
</evidence>
<dbReference type="GO" id="GO:0016024">
    <property type="term" value="P:CDP-diacylglycerol biosynthetic process"/>
    <property type="evidence" value="ECO:0007669"/>
    <property type="project" value="UniProtKB-UniPathway"/>
</dbReference>
<evidence type="ECO:0000256" key="12">
    <source>
        <dbReference type="ARBA" id="ARBA00022695"/>
    </source>
</evidence>
<evidence type="ECO:0000256" key="18">
    <source>
        <dbReference type="RuleBase" id="RU003938"/>
    </source>
</evidence>
<evidence type="ECO:0000256" key="16">
    <source>
        <dbReference type="ARBA" id="ARBA00023209"/>
    </source>
</evidence>
<feature type="transmembrane region" description="Helical" evidence="19">
    <location>
        <begin position="6"/>
        <end position="34"/>
    </location>
</feature>
<evidence type="ECO:0000256" key="2">
    <source>
        <dbReference type="ARBA" id="ARBA00004651"/>
    </source>
</evidence>
<evidence type="ECO:0000256" key="7">
    <source>
        <dbReference type="ARBA" id="ARBA00019373"/>
    </source>
</evidence>
<sequence>MHLQRWLTSLIALPLLLYIILWGPPLIFLLLLVLISSAAHWEYLTICGLGQTPTARALGLGLGLIVLLGFFSDQPYLPGFCLTAGMLVYFLFFLLKFEEFPHLLPELALSCLGLCYVPFLVGHFYWLWQAPPDRLWLLWLLAVIFAGDTGAFYFGRWFGVRKLYPLVSPGKTVAGALGGLAASLTIGLGLGLWLPLGVALPMLTGLTLVAALVGQFGDLFESMLKRRAQVKDASSILPGHGGMLDRLDSLSFTAAVLFYLRILLP</sequence>
<evidence type="ECO:0000256" key="11">
    <source>
        <dbReference type="ARBA" id="ARBA00022692"/>
    </source>
</evidence>
<reference evidence="21" key="2">
    <citation type="submission" date="2011-03" db="EMBL/GenBank/DDBJ databases">
        <title>The complete genome of Desulfobacca acetoxidans DSM 11109.</title>
        <authorList>
            <consortium name="US DOE Joint Genome Institute (JGI-PGF)"/>
            <person name="Lucas S."/>
            <person name="Copeland A."/>
            <person name="Lapidus A."/>
            <person name="Bruce D."/>
            <person name="Goodwin L."/>
            <person name="Pitluck S."/>
            <person name="Peters L."/>
            <person name="Kyrpides N."/>
            <person name="Mavromatis K."/>
            <person name="Ivanova N."/>
            <person name="Ovchinnikova G."/>
            <person name="Teshima H."/>
            <person name="Detter J.C."/>
            <person name="Han C."/>
            <person name="Land M."/>
            <person name="Hauser L."/>
            <person name="Markowitz V."/>
            <person name="Cheng J.-F."/>
            <person name="Hugenholtz P."/>
            <person name="Woyke T."/>
            <person name="Wu D."/>
            <person name="Spring S."/>
            <person name="Schueler E."/>
            <person name="Brambilla E."/>
            <person name="Klenk H.-P."/>
            <person name="Eisen J.A."/>
        </authorList>
    </citation>
    <scope>NUCLEOTIDE SEQUENCE [LARGE SCALE GENOMIC DNA]</scope>
    <source>
        <strain evidence="21">ATCC 700848 / DSM 11109 / ASRB2</strain>
    </source>
</reference>
<dbReference type="InterPro" id="IPR000374">
    <property type="entry name" value="PC_trans"/>
</dbReference>
<keyword evidence="11 18" id="KW-0812">Transmembrane</keyword>
<proteinExistence type="inferred from homology"/>
<gene>
    <name evidence="20" type="ordered locus">Desac_2912</name>
</gene>
<accession>F2NE82</accession>
<dbReference type="OrthoDB" id="9799199at2"/>
<comment type="subcellular location">
    <subcellularLocation>
        <location evidence="2">Cell membrane</location>
        <topology evidence="2">Multi-pass membrane protein</topology>
    </subcellularLocation>
</comment>
<evidence type="ECO:0000256" key="8">
    <source>
        <dbReference type="ARBA" id="ARBA00022475"/>
    </source>
</evidence>
<dbReference type="eggNOG" id="COG0575">
    <property type="taxonomic scope" value="Bacteria"/>
</dbReference>
<feature type="transmembrane region" description="Helical" evidence="19">
    <location>
        <begin position="134"/>
        <end position="154"/>
    </location>
</feature>
<comment type="catalytic activity">
    <reaction evidence="1 18">
        <text>a 1,2-diacyl-sn-glycero-3-phosphate + CTP + H(+) = a CDP-1,2-diacyl-sn-glycerol + diphosphate</text>
        <dbReference type="Rhea" id="RHEA:16229"/>
        <dbReference type="ChEBI" id="CHEBI:15378"/>
        <dbReference type="ChEBI" id="CHEBI:33019"/>
        <dbReference type="ChEBI" id="CHEBI:37563"/>
        <dbReference type="ChEBI" id="CHEBI:58332"/>
        <dbReference type="ChEBI" id="CHEBI:58608"/>
        <dbReference type="EC" id="2.7.7.41"/>
    </reaction>
</comment>
<feature type="transmembrane region" description="Helical" evidence="19">
    <location>
        <begin position="200"/>
        <end position="220"/>
    </location>
</feature>
<evidence type="ECO:0000256" key="17">
    <source>
        <dbReference type="ARBA" id="ARBA00023264"/>
    </source>
</evidence>
<keyword evidence="17" id="KW-1208">Phospholipid metabolism</keyword>
<organism evidence="20 21">
    <name type="scientific">Desulfobacca acetoxidans (strain ATCC 700848 / DSM 11109 / ASRB2)</name>
    <dbReference type="NCBI Taxonomy" id="880072"/>
    <lineage>
        <taxon>Bacteria</taxon>
        <taxon>Pseudomonadati</taxon>
        <taxon>Thermodesulfobacteriota</taxon>
        <taxon>Desulfobaccia</taxon>
        <taxon>Desulfobaccales</taxon>
        <taxon>Desulfobaccaceae</taxon>
        <taxon>Desulfobacca</taxon>
    </lineage>
</organism>
<keyword evidence="9" id="KW-0444">Lipid biosynthesis</keyword>
<evidence type="ECO:0000256" key="19">
    <source>
        <dbReference type="SAM" id="Phobius"/>
    </source>
</evidence>
<dbReference type="AlphaFoldDB" id="F2NE82"/>
<keyword evidence="16" id="KW-0594">Phospholipid biosynthesis</keyword>
<dbReference type="EC" id="2.7.7.41" evidence="6 18"/>
<evidence type="ECO:0000256" key="5">
    <source>
        <dbReference type="ARBA" id="ARBA00010185"/>
    </source>
</evidence>
<evidence type="ECO:0000256" key="13">
    <source>
        <dbReference type="ARBA" id="ARBA00022989"/>
    </source>
</evidence>
<evidence type="ECO:0000256" key="4">
    <source>
        <dbReference type="ARBA" id="ARBA00005189"/>
    </source>
</evidence>